<evidence type="ECO:0000313" key="2">
    <source>
        <dbReference type="Proteomes" id="UP000509594"/>
    </source>
</evidence>
<dbReference type="KEGG" id="mzi:HWN40_03500"/>
<dbReference type="RefSeq" id="WP_176964454.1">
    <property type="nucleotide sequence ID" value="NZ_CP058215.1"/>
</dbReference>
<sequence>MAFINLEGEREATTQKSEEYGKKVIELLGLKGYFLEYDSNIEGVFQDKIFRNPKVDGNKKTVVEIKDTKLSLTDLNFLVEYGKYCLLYSKEEFNLIIFAADVSNARKWKQIFELTKQSETELKSFYTKVCGTLKEQSLNFEKFCSFVNSTDVWKTSYIKLLQTIEQIKADNIYDSKADYLDDTEKIVYETEKLDSNIFLVDSYPQFLFKAKLKAKSKFNNFQYFANFE</sequence>
<protein>
    <submittedName>
        <fullName evidence="1">Uncharacterized protein</fullName>
    </submittedName>
</protein>
<dbReference type="Proteomes" id="UP000509594">
    <property type="component" value="Chromosome"/>
</dbReference>
<proteinExistence type="predicted"/>
<dbReference type="EMBL" id="CP058215">
    <property type="protein sequence ID" value="QLC49391.1"/>
    <property type="molecule type" value="Genomic_DNA"/>
</dbReference>
<keyword evidence="2" id="KW-1185">Reference proteome</keyword>
<gene>
    <name evidence="1" type="ORF">HWN40_03500</name>
</gene>
<name>A0A7D5E7G4_9EURY</name>
<dbReference type="AlphaFoldDB" id="A0A7D5E7G4"/>
<reference evidence="1 2" key="1">
    <citation type="submission" date="2020-06" db="EMBL/GenBank/DDBJ databases">
        <title>Methanolobus halotolerans sp. nov., isolated from a saline lake Tus in Siberia.</title>
        <authorList>
            <person name="Shen Y."/>
            <person name="Chen S.-C."/>
            <person name="Lai M.-C."/>
            <person name="Huang H.-H."/>
            <person name="Chiu H.-H."/>
            <person name="Tang S.-L."/>
            <person name="Rogozin D.Y."/>
            <person name="Degermendzhy A.G."/>
        </authorList>
    </citation>
    <scope>NUCLEOTIDE SEQUENCE [LARGE SCALE GENOMIC DNA]</scope>
    <source>
        <strain evidence="1 2">DSM 21339</strain>
    </source>
</reference>
<dbReference type="GeneID" id="55820709"/>
<dbReference type="OrthoDB" id="316634at2157"/>
<evidence type="ECO:0000313" key="1">
    <source>
        <dbReference type="EMBL" id="QLC49391.1"/>
    </source>
</evidence>
<organism evidence="1 2">
    <name type="scientific">Methanolobus zinderi</name>
    <dbReference type="NCBI Taxonomy" id="536044"/>
    <lineage>
        <taxon>Archaea</taxon>
        <taxon>Methanobacteriati</taxon>
        <taxon>Methanobacteriota</taxon>
        <taxon>Stenosarchaea group</taxon>
        <taxon>Methanomicrobia</taxon>
        <taxon>Methanosarcinales</taxon>
        <taxon>Methanosarcinaceae</taxon>
        <taxon>Methanolobus</taxon>
    </lineage>
</organism>
<accession>A0A7D5E7G4</accession>